<dbReference type="SUPFAM" id="SSF161098">
    <property type="entry name" value="MetI-like"/>
    <property type="match status" value="1"/>
</dbReference>
<reference evidence="9 10" key="1">
    <citation type="submission" date="2020-08" db="EMBL/GenBank/DDBJ databases">
        <title>Cohnella phylogeny.</title>
        <authorList>
            <person name="Dunlap C."/>
        </authorList>
    </citation>
    <scope>NUCLEOTIDE SEQUENCE [LARGE SCALE GENOMIC DNA]</scope>
    <source>
        <strain evidence="9 10">CBP 2801</strain>
    </source>
</reference>
<dbReference type="PANTHER" id="PTHR43744:SF12">
    <property type="entry name" value="ABC TRANSPORTER PERMEASE PROTEIN MG189-RELATED"/>
    <property type="match status" value="1"/>
</dbReference>
<dbReference type="InterPro" id="IPR035906">
    <property type="entry name" value="MetI-like_sf"/>
</dbReference>
<feature type="transmembrane region" description="Helical" evidence="7">
    <location>
        <begin position="105"/>
        <end position="127"/>
    </location>
</feature>
<evidence type="ECO:0000259" key="8">
    <source>
        <dbReference type="PROSITE" id="PS50928"/>
    </source>
</evidence>
<feature type="transmembrane region" description="Helical" evidence="7">
    <location>
        <begin position="139"/>
        <end position="155"/>
    </location>
</feature>
<dbReference type="GO" id="GO:0005886">
    <property type="term" value="C:plasma membrane"/>
    <property type="evidence" value="ECO:0007669"/>
    <property type="project" value="UniProtKB-SubCell"/>
</dbReference>
<dbReference type="Proteomes" id="UP000564644">
    <property type="component" value="Unassembled WGS sequence"/>
</dbReference>
<organism evidence="9 10">
    <name type="scientific">Cohnella zeiphila</name>
    <dbReference type="NCBI Taxonomy" id="2761120"/>
    <lineage>
        <taxon>Bacteria</taxon>
        <taxon>Bacillati</taxon>
        <taxon>Bacillota</taxon>
        <taxon>Bacilli</taxon>
        <taxon>Bacillales</taxon>
        <taxon>Paenibacillaceae</taxon>
        <taxon>Cohnella</taxon>
    </lineage>
</organism>
<evidence type="ECO:0000256" key="1">
    <source>
        <dbReference type="ARBA" id="ARBA00004651"/>
    </source>
</evidence>
<dbReference type="CDD" id="cd06261">
    <property type="entry name" value="TM_PBP2"/>
    <property type="match status" value="1"/>
</dbReference>
<feature type="domain" description="ABC transmembrane type-1" evidence="8">
    <location>
        <begin position="70"/>
        <end position="198"/>
    </location>
</feature>
<dbReference type="EMBL" id="JACJVO010000023">
    <property type="protein sequence ID" value="MBB6732967.1"/>
    <property type="molecule type" value="Genomic_DNA"/>
</dbReference>
<gene>
    <name evidence="9" type="ORF">H7C18_18795</name>
</gene>
<feature type="transmembrane region" description="Helical" evidence="7">
    <location>
        <begin position="9"/>
        <end position="30"/>
    </location>
</feature>
<name>A0A7X0VX08_9BACL</name>
<keyword evidence="4 7" id="KW-0812">Transmembrane</keyword>
<dbReference type="Gene3D" id="1.10.3720.10">
    <property type="entry name" value="MetI-like"/>
    <property type="match status" value="1"/>
</dbReference>
<dbReference type="PROSITE" id="PS50928">
    <property type="entry name" value="ABC_TM1"/>
    <property type="match status" value="1"/>
</dbReference>
<keyword evidence="10" id="KW-1185">Reference proteome</keyword>
<evidence type="ECO:0000256" key="6">
    <source>
        <dbReference type="ARBA" id="ARBA00023136"/>
    </source>
</evidence>
<keyword evidence="2 7" id="KW-0813">Transport</keyword>
<keyword evidence="3" id="KW-1003">Cell membrane</keyword>
<keyword evidence="6 7" id="KW-0472">Membrane</keyword>
<comment type="similarity">
    <text evidence="7">Belongs to the binding-protein-dependent transport system permease family.</text>
</comment>
<accession>A0A7X0VX08</accession>
<proteinExistence type="inferred from homology"/>
<feature type="non-terminal residue" evidence="9">
    <location>
        <position position="198"/>
    </location>
</feature>
<feature type="transmembrane region" description="Helical" evidence="7">
    <location>
        <begin position="76"/>
        <end position="96"/>
    </location>
</feature>
<dbReference type="InterPro" id="IPR000515">
    <property type="entry name" value="MetI-like"/>
</dbReference>
<comment type="caution">
    <text evidence="9">The sequence shown here is derived from an EMBL/GenBank/DDBJ whole genome shotgun (WGS) entry which is preliminary data.</text>
</comment>
<keyword evidence="5 7" id="KW-1133">Transmembrane helix</keyword>
<sequence>MRRRYGGRLLTDGVLLVVAAFMFAPFLWIISTSLRLPQQSFDLPPAIFPTAFHFGNYGEVFRQVPLLAFMFNSLKVSGLVVIGHVLISSMAAYAFARIAFPGRNAVFLIFLSGLMIPGQVTIIPQFILMSKLDLVDTHAALILPALINPLGIFLIRQMMMTISPSYEEAAFIDGAGRVKGYWNVILPMSVPVIAMTSV</sequence>
<dbReference type="Pfam" id="PF00528">
    <property type="entry name" value="BPD_transp_1"/>
    <property type="match status" value="1"/>
</dbReference>
<dbReference type="PANTHER" id="PTHR43744">
    <property type="entry name" value="ABC TRANSPORTER PERMEASE PROTEIN MG189-RELATED-RELATED"/>
    <property type="match status" value="1"/>
</dbReference>
<dbReference type="AlphaFoldDB" id="A0A7X0VX08"/>
<evidence type="ECO:0000256" key="2">
    <source>
        <dbReference type="ARBA" id="ARBA00022448"/>
    </source>
</evidence>
<evidence type="ECO:0000313" key="9">
    <source>
        <dbReference type="EMBL" id="MBB6732967.1"/>
    </source>
</evidence>
<comment type="subcellular location">
    <subcellularLocation>
        <location evidence="1 7">Cell membrane</location>
        <topology evidence="1 7">Multi-pass membrane protein</topology>
    </subcellularLocation>
</comment>
<evidence type="ECO:0000313" key="10">
    <source>
        <dbReference type="Proteomes" id="UP000564644"/>
    </source>
</evidence>
<dbReference type="GO" id="GO:0055085">
    <property type="term" value="P:transmembrane transport"/>
    <property type="evidence" value="ECO:0007669"/>
    <property type="project" value="InterPro"/>
</dbReference>
<protein>
    <submittedName>
        <fullName evidence="9">Carbohydrate ABC transporter permease</fullName>
    </submittedName>
</protein>
<evidence type="ECO:0000256" key="7">
    <source>
        <dbReference type="RuleBase" id="RU363032"/>
    </source>
</evidence>
<evidence type="ECO:0000256" key="3">
    <source>
        <dbReference type="ARBA" id="ARBA00022475"/>
    </source>
</evidence>
<evidence type="ECO:0000256" key="5">
    <source>
        <dbReference type="ARBA" id="ARBA00022989"/>
    </source>
</evidence>
<dbReference type="RefSeq" id="WP_185130629.1">
    <property type="nucleotide sequence ID" value="NZ_JACJVO010000023.1"/>
</dbReference>
<evidence type="ECO:0000256" key="4">
    <source>
        <dbReference type="ARBA" id="ARBA00022692"/>
    </source>
</evidence>